<dbReference type="SUPFAM" id="SSF53474">
    <property type="entry name" value="alpha/beta-Hydrolases"/>
    <property type="match status" value="1"/>
</dbReference>
<dbReference type="InterPro" id="IPR029058">
    <property type="entry name" value="AB_hydrolase_fold"/>
</dbReference>
<dbReference type="EMBL" id="JAGPYM010000096">
    <property type="protein sequence ID" value="KAH6867604.1"/>
    <property type="molecule type" value="Genomic_DNA"/>
</dbReference>
<dbReference type="OrthoDB" id="5176563at2759"/>
<accession>A0A9P9AHT2</accession>
<keyword evidence="3" id="KW-1185">Reference proteome</keyword>
<evidence type="ECO:0000313" key="3">
    <source>
        <dbReference type="Proteomes" id="UP000777438"/>
    </source>
</evidence>
<dbReference type="Proteomes" id="UP000777438">
    <property type="component" value="Unassembled WGS sequence"/>
</dbReference>
<organism evidence="2 3">
    <name type="scientific">Thelonectria olida</name>
    <dbReference type="NCBI Taxonomy" id="1576542"/>
    <lineage>
        <taxon>Eukaryota</taxon>
        <taxon>Fungi</taxon>
        <taxon>Dikarya</taxon>
        <taxon>Ascomycota</taxon>
        <taxon>Pezizomycotina</taxon>
        <taxon>Sordariomycetes</taxon>
        <taxon>Hypocreomycetidae</taxon>
        <taxon>Hypocreales</taxon>
        <taxon>Nectriaceae</taxon>
        <taxon>Thelonectria</taxon>
    </lineage>
</organism>
<feature type="chain" id="PRO_5040348258" evidence="1">
    <location>
        <begin position="21"/>
        <end position="457"/>
    </location>
</feature>
<gene>
    <name evidence="2" type="ORF">B0T10DRAFT_419578</name>
</gene>
<feature type="signal peptide" evidence="1">
    <location>
        <begin position="1"/>
        <end position="20"/>
    </location>
</feature>
<sequence>MHSVLPTFAIAALAIKGALGAASSSSPALPEPTSIDLADMSGVIGALQRPAPGGDADKAAIAIMVMHAEQDYLSFWPCTELPMRGYTVLCANNAASKSGYMTDLNFEDMMLDASYAVHYLRNQSEFKKVILFGHSGGGAMLSQYQNVAENGLSACNGAEKIYPCSDALADLPAADGVILDDANFGISSMAVMSLNPAIEDETSGMKINQSLNLYSTSNGWNSSGSSQYSEDFAARFAAGVTSRNSRLINFAKSRLAAINNGSGLFVDDEPFYVPDALYTGNNNKFFAQDLNYLHHTTHAWKLLHKNGSYRTQTVPSVRTAAKTSSIANQYLEGGLKTTIKRFLSTIAITTTDEFAYHADGVTGIIWNSSQLVPISAAKGIHVPLLTMGNTGHYEFINIEKTHLAAVSNDTDIAFVEGAAHTIDTCTECESYAGEFGDTVKTTFDYIDKWLSKPGRFI</sequence>
<keyword evidence="1" id="KW-0732">Signal</keyword>
<dbReference type="AlphaFoldDB" id="A0A9P9AHT2"/>
<proteinExistence type="predicted"/>
<evidence type="ECO:0000313" key="2">
    <source>
        <dbReference type="EMBL" id="KAH6867604.1"/>
    </source>
</evidence>
<dbReference type="Gene3D" id="3.40.50.1820">
    <property type="entry name" value="alpha/beta hydrolase"/>
    <property type="match status" value="1"/>
</dbReference>
<comment type="caution">
    <text evidence="2">The sequence shown here is derived from an EMBL/GenBank/DDBJ whole genome shotgun (WGS) entry which is preliminary data.</text>
</comment>
<reference evidence="2 3" key="1">
    <citation type="journal article" date="2021" name="Nat. Commun.">
        <title>Genetic determinants of endophytism in the Arabidopsis root mycobiome.</title>
        <authorList>
            <person name="Mesny F."/>
            <person name="Miyauchi S."/>
            <person name="Thiergart T."/>
            <person name="Pickel B."/>
            <person name="Atanasova L."/>
            <person name="Karlsson M."/>
            <person name="Huettel B."/>
            <person name="Barry K.W."/>
            <person name="Haridas S."/>
            <person name="Chen C."/>
            <person name="Bauer D."/>
            <person name="Andreopoulos W."/>
            <person name="Pangilinan J."/>
            <person name="LaButti K."/>
            <person name="Riley R."/>
            <person name="Lipzen A."/>
            <person name="Clum A."/>
            <person name="Drula E."/>
            <person name="Henrissat B."/>
            <person name="Kohler A."/>
            <person name="Grigoriev I.V."/>
            <person name="Martin F.M."/>
            <person name="Hacquard S."/>
        </authorList>
    </citation>
    <scope>NUCLEOTIDE SEQUENCE [LARGE SCALE GENOMIC DNA]</scope>
    <source>
        <strain evidence="2 3">MPI-CAGE-CH-0241</strain>
    </source>
</reference>
<name>A0A9P9AHT2_9HYPO</name>
<protein>
    <submittedName>
        <fullName evidence="2">Uncharacterized protein</fullName>
    </submittedName>
</protein>
<evidence type="ECO:0000256" key="1">
    <source>
        <dbReference type="SAM" id="SignalP"/>
    </source>
</evidence>